<dbReference type="EMBL" id="UXSR01000362">
    <property type="protein sequence ID" value="VDD76297.1"/>
    <property type="molecule type" value="Genomic_DNA"/>
</dbReference>
<dbReference type="STRING" id="53468.A0A0R3U6B0"/>
<dbReference type="InterPro" id="IPR000092">
    <property type="entry name" value="Polyprenyl_synt"/>
</dbReference>
<dbReference type="GO" id="GO:0008299">
    <property type="term" value="P:isoprenoid biosynthetic process"/>
    <property type="evidence" value="ECO:0007669"/>
    <property type="project" value="InterPro"/>
</dbReference>
<accession>A0A0R3U6B0</accession>
<dbReference type="GO" id="GO:1990234">
    <property type="term" value="C:transferase complex"/>
    <property type="evidence" value="ECO:0007669"/>
    <property type="project" value="TreeGrafter"/>
</dbReference>
<evidence type="ECO:0000313" key="2">
    <source>
        <dbReference type="EMBL" id="VDD76297.1"/>
    </source>
</evidence>
<dbReference type="SUPFAM" id="SSF48576">
    <property type="entry name" value="Terpenoid synthases"/>
    <property type="match status" value="1"/>
</dbReference>
<dbReference type="Pfam" id="PF00348">
    <property type="entry name" value="polyprenyl_synt"/>
    <property type="match status" value="1"/>
</dbReference>
<reference evidence="4" key="1">
    <citation type="submission" date="2017-02" db="UniProtKB">
        <authorList>
            <consortium name="WormBaseParasite"/>
        </authorList>
    </citation>
    <scope>IDENTIFICATION</scope>
</reference>
<dbReference type="InterPro" id="IPR008949">
    <property type="entry name" value="Isoprenoid_synthase_dom_sf"/>
</dbReference>
<dbReference type="Gene3D" id="1.10.600.10">
    <property type="entry name" value="Farnesyl Diphosphate Synthase"/>
    <property type="match status" value="1"/>
</dbReference>
<evidence type="ECO:0000256" key="1">
    <source>
        <dbReference type="RuleBase" id="RU004466"/>
    </source>
</evidence>
<reference evidence="2 3" key="2">
    <citation type="submission" date="2018-10" db="EMBL/GenBank/DDBJ databases">
        <authorList>
            <consortium name="Pathogen Informatics"/>
        </authorList>
    </citation>
    <scope>NUCLEOTIDE SEQUENCE [LARGE SCALE GENOMIC DNA]</scope>
</reference>
<dbReference type="GO" id="GO:0004659">
    <property type="term" value="F:prenyltransferase activity"/>
    <property type="evidence" value="ECO:0007669"/>
    <property type="project" value="InterPro"/>
</dbReference>
<name>A0A0R3U6B0_MESCO</name>
<dbReference type="PANTHER" id="PTHR12001:SF55">
    <property type="entry name" value="ALL TRANS-POLYPRENYL-DIPHOSPHATE SYNTHASE PDSS2"/>
    <property type="match status" value="1"/>
</dbReference>
<keyword evidence="3" id="KW-1185">Reference proteome</keyword>
<gene>
    <name evidence="2" type="ORF">MCOS_LOCUS2300</name>
</gene>
<dbReference type="GO" id="GO:0005739">
    <property type="term" value="C:mitochondrion"/>
    <property type="evidence" value="ECO:0007669"/>
    <property type="project" value="TreeGrafter"/>
</dbReference>
<dbReference type="GO" id="GO:0006744">
    <property type="term" value="P:ubiquinone biosynthetic process"/>
    <property type="evidence" value="ECO:0007669"/>
    <property type="project" value="TreeGrafter"/>
</dbReference>
<dbReference type="OrthoDB" id="9983019at2759"/>
<dbReference type="WBParaSite" id="MCOS_0000229901-mRNA-1">
    <property type="protein sequence ID" value="MCOS_0000229901-mRNA-1"/>
    <property type="gene ID" value="MCOS_0000229901"/>
</dbReference>
<dbReference type="AlphaFoldDB" id="A0A0R3U6B0"/>
<dbReference type="PANTHER" id="PTHR12001">
    <property type="entry name" value="GERANYLGERANYL PYROPHOSPHATE SYNTHASE"/>
    <property type="match status" value="1"/>
</dbReference>
<dbReference type="Proteomes" id="UP000267029">
    <property type="component" value="Unassembled WGS sequence"/>
</dbReference>
<comment type="similarity">
    <text evidence="1">Belongs to the FPP/GGPP synthase family.</text>
</comment>
<organism evidence="4">
    <name type="scientific">Mesocestoides corti</name>
    <name type="common">Flatworm</name>
    <dbReference type="NCBI Taxonomy" id="53468"/>
    <lineage>
        <taxon>Eukaryota</taxon>
        <taxon>Metazoa</taxon>
        <taxon>Spiralia</taxon>
        <taxon>Lophotrochozoa</taxon>
        <taxon>Platyhelminthes</taxon>
        <taxon>Cestoda</taxon>
        <taxon>Eucestoda</taxon>
        <taxon>Cyclophyllidea</taxon>
        <taxon>Mesocestoididae</taxon>
        <taxon>Mesocestoides</taxon>
    </lineage>
</organism>
<keyword evidence="1" id="KW-0808">Transferase</keyword>
<sequence length="396" mass="43455">MSWKSIVSRAESLLGGRAPAVDLSLLGKSESTLLIDRVRSLAATTNHKLVPVICAELQNNPHNNIKYPKWPAAFSTKSKTSMFPQSLLIPMVGQLCLEKIDVDLLVLHRKMGNIFATINLALALHRTIADLSVPQTEFDRDNWLKNMESGNNFAVLAGDILLASASLELASYRIPKVVETISVAITDAVRAEFSDLMVEPAGNVTRSESVSLLKQWLDHITLRHGSLLGECCAATVVLNSPTTFNEKLSKTARHFGTTWACLSRLIEERAFFNQMCILRCLGGDLPMVPHITCILTSSCLRLKVSASNRPRTMTAIGFTESGLPEPTLADLCWISLEDDSEATKLYSYSMNSLSAQLQNAFRDLTRTKEATDGVHALAKESVDFLLSEAGCQNNCD</sequence>
<evidence type="ECO:0000313" key="4">
    <source>
        <dbReference type="WBParaSite" id="MCOS_0000229901-mRNA-1"/>
    </source>
</evidence>
<evidence type="ECO:0000313" key="3">
    <source>
        <dbReference type="Proteomes" id="UP000267029"/>
    </source>
</evidence>
<protein>
    <submittedName>
        <fullName evidence="4">DHHA2 domain-containing protein</fullName>
    </submittedName>
</protein>
<proteinExistence type="inferred from homology"/>